<gene>
    <name evidence="1" type="ORF">EZS28_020506</name>
</gene>
<protein>
    <submittedName>
        <fullName evidence="1">Uncharacterized protein</fullName>
    </submittedName>
</protein>
<comment type="caution">
    <text evidence="1">The sequence shown here is derived from an EMBL/GenBank/DDBJ whole genome shotgun (WGS) entry which is preliminary data.</text>
</comment>
<organism evidence="1 2">
    <name type="scientific">Streblomastix strix</name>
    <dbReference type="NCBI Taxonomy" id="222440"/>
    <lineage>
        <taxon>Eukaryota</taxon>
        <taxon>Metamonada</taxon>
        <taxon>Preaxostyla</taxon>
        <taxon>Oxymonadida</taxon>
        <taxon>Streblomastigidae</taxon>
        <taxon>Streblomastix</taxon>
    </lineage>
</organism>
<name>A0A5J4VNU8_9EUKA</name>
<proteinExistence type="predicted"/>
<reference evidence="1 2" key="1">
    <citation type="submission" date="2019-03" db="EMBL/GenBank/DDBJ databases">
        <title>Single cell metagenomics reveals metabolic interactions within the superorganism composed of flagellate Streblomastix strix and complex community of Bacteroidetes bacteria on its surface.</title>
        <authorList>
            <person name="Treitli S.C."/>
            <person name="Kolisko M."/>
            <person name="Husnik F."/>
            <person name="Keeling P."/>
            <person name="Hampl V."/>
        </authorList>
    </citation>
    <scope>NUCLEOTIDE SEQUENCE [LARGE SCALE GENOMIC DNA]</scope>
    <source>
        <strain evidence="1">ST1C</strain>
    </source>
</reference>
<dbReference type="AlphaFoldDB" id="A0A5J4VNU8"/>
<dbReference type="EMBL" id="SNRW01005987">
    <property type="protein sequence ID" value="KAA6383963.1"/>
    <property type="molecule type" value="Genomic_DNA"/>
</dbReference>
<evidence type="ECO:0000313" key="1">
    <source>
        <dbReference type="EMBL" id="KAA6383963.1"/>
    </source>
</evidence>
<accession>A0A5J4VNU8</accession>
<evidence type="ECO:0000313" key="2">
    <source>
        <dbReference type="Proteomes" id="UP000324800"/>
    </source>
</evidence>
<dbReference type="Proteomes" id="UP000324800">
    <property type="component" value="Unassembled WGS sequence"/>
</dbReference>
<sequence length="109" mass="12248">ALSLHFDQPDPYAKAAIKAFHDQHLVQQRVGCHLLAPVLGKSERHITKAAIRHGQLETQLKLSDYDALCLKFDEDLINAFIVRSRVDLTPFNIVVPPQIIDSQRSPQIG</sequence>
<feature type="non-terminal residue" evidence="1">
    <location>
        <position position="1"/>
    </location>
</feature>